<gene>
    <name evidence="1" type="ORF">M8A51_07900</name>
</gene>
<comment type="caution">
    <text evidence="1">The sequence shown here is derived from an EMBL/GenBank/DDBJ whole genome shotgun (WGS) entry which is preliminary data.</text>
</comment>
<protein>
    <submittedName>
        <fullName evidence="1">Uncharacterized protein</fullName>
    </submittedName>
</protein>
<evidence type="ECO:0000313" key="2">
    <source>
        <dbReference type="Proteomes" id="UP001165541"/>
    </source>
</evidence>
<proteinExistence type="predicted"/>
<sequence>MGLAVLVGNAPPREDLRRIIDGADFVARINTCAALGAEYGRRTDRVYLCNTGGVARRFIGSEELHRTIAGSGARDVVFSYPRVPLRRLLHCILRGKRGTGVDRTQALTQVLSHHGLRCSPMPQEVFDEVVAFVKAQPGFDGYPRRMPLWTPSSGGVALAHLARDPVLARHSIALAGFGFQGWEGHPWFAERAYAEQLQQAGRLSFLDR</sequence>
<keyword evidence="2" id="KW-1185">Reference proteome</keyword>
<organism evidence="1 2">
    <name type="scientific">Caldimonas mangrovi</name>
    <dbReference type="NCBI Taxonomy" id="2944811"/>
    <lineage>
        <taxon>Bacteria</taxon>
        <taxon>Pseudomonadati</taxon>
        <taxon>Pseudomonadota</taxon>
        <taxon>Betaproteobacteria</taxon>
        <taxon>Burkholderiales</taxon>
        <taxon>Sphaerotilaceae</taxon>
        <taxon>Caldimonas</taxon>
    </lineage>
</organism>
<accession>A0ABT0YL35</accession>
<dbReference type="Proteomes" id="UP001165541">
    <property type="component" value="Unassembled WGS sequence"/>
</dbReference>
<dbReference type="RefSeq" id="WP_251777661.1">
    <property type="nucleotide sequence ID" value="NZ_JAMKFE010000004.1"/>
</dbReference>
<dbReference type="EMBL" id="JAMKFE010000004">
    <property type="protein sequence ID" value="MCM5679451.1"/>
    <property type="molecule type" value="Genomic_DNA"/>
</dbReference>
<name>A0ABT0YL35_9BURK</name>
<evidence type="ECO:0000313" key="1">
    <source>
        <dbReference type="EMBL" id="MCM5679451.1"/>
    </source>
</evidence>
<reference evidence="1" key="1">
    <citation type="submission" date="2022-05" db="EMBL/GenBank/DDBJ databases">
        <title>Schlegelella sp. nov., isolated from mangrove soil.</title>
        <authorList>
            <person name="Liu Y."/>
            <person name="Ge X."/>
            <person name="Liu W."/>
        </authorList>
    </citation>
    <scope>NUCLEOTIDE SEQUENCE</scope>
    <source>
        <strain evidence="1">S2-27</strain>
    </source>
</reference>